<comment type="caution">
    <text evidence="1">The sequence shown here is derived from an EMBL/GenBank/DDBJ whole genome shotgun (WGS) entry which is preliminary data.</text>
</comment>
<name>A0AAX0B0H5_CLOBE</name>
<reference evidence="1" key="2">
    <citation type="journal article" date="2022" name="Nat. Biotechnol.">
        <title>Carbon-negative production of acetone and isopropanol by gas fermentation at industrial pilot scale.</title>
        <authorList>
            <person name="Liew F.E."/>
            <person name="Nogle R."/>
            <person name="Abdalla T."/>
            <person name="Rasor B.J."/>
            <person name="Canter C."/>
            <person name="Jensen R.O."/>
            <person name="Wang L."/>
            <person name="Strutz J."/>
            <person name="Chirania P."/>
            <person name="De Tissera S."/>
            <person name="Mueller A.P."/>
            <person name="Ruan Z."/>
            <person name="Gao A."/>
            <person name="Tran L."/>
            <person name="Engle N.L."/>
            <person name="Bromley J.C."/>
            <person name="Daniell J."/>
            <person name="Conrado R."/>
            <person name="Tschaplinski T.J."/>
            <person name="Giannone R.J."/>
            <person name="Hettich R.L."/>
            <person name="Karim A.S."/>
            <person name="Simpson S.D."/>
            <person name="Brown S.D."/>
            <person name="Leang C."/>
            <person name="Jewett M.C."/>
            <person name="Kopke M."/>
        </authorList>
    </citation>
    <scope>NUCLEOTIDE SEQUENCE</scope>
    <source>
        <strain evidence="1">DJ080</strain>
    </source>
</reference>
<proteinExistence type="predicted"/>
<dbReference type="RefSeq" id="WP_278046112.1">
    <property type="nucleotide sequence ID" value="NZ_JABAGD010000103.1"/>
</dbReference>
<sequence>MNYTIYDLIERLIDIEKYALEVYKKLKKMQKKRILKILRLLQE</sequence>
<organism evidence="1 2">
    <name type="scientific">Clostridium beijerinckii</name>
    <name type="common">Clostridium MP</name>
    <dbReference type="NCBI Taxonomy" id="1520"/>
    <lineage>
        <taxon>Bacteria</taxon>
        <taxon>Bacillati</taxon>
        <taxon>Bacillota</taxon>
        <taxon>Clostridia</taxon>
        <taxon>Eubacteriales</taxon>
        <taxon>Clostridiaceae</taxon>
        <taxon>Clostridium</taxon>
    </lineage>
</organism>
<dbReference type="AlphaFoldDB" id="A0AAX0B0H5"/>
<dbReference type="GO" id="GO:0016829">
    <property type="term" value="F:lyase activity"/>
    <property type="evidence" value="ECO:0007669"/>
    <property type="project" value="UniProtKB-KW"/>
</dbReference>
<evidence type="ECO:0000313" key="2">
    <source>
        <dbReference type="Proteomes" id="UP001193748"/>
    </source>
</evidence>
<evidence type="ECO:0000313" key="1">
    <source>
        <dbReference type="EMBL" id="NRT88248.1"/>
    </source>
</evidence>
<keyword evidence="1" id="KW-0670">Pyruvate</keyword>
<keyword evidence="1" id="KW-0456">Lyase</keyword>
<dbReference type="Proteomes" id="UP001193748">
    <property type="component" value="Unassembled WGS sequence"/>
</dbReference>
<gene>
    <name evidence="1" type="ORF">B0H41_001927</name>
</gene>
<dbReference type="EMBL" id="JABSWW010000001">
    <property type="protein sequence ID" value="NRT88248.1"/>
    <property type="molecule type" value="Genomic_DNA"/>
</dbReference>
<accession>A0AAX0B0H5</accession>
<protein>
    <submittedName>
        <fullName evidence="1">Pyruvate-formate lyase-activating enzyme</fullName>
    </submittedName>
</protein>
<reference evidence="1" key="1">
    <citation type="submission" date="2020-05" db="EMBL/GenBank/DDBJ databases">
        <authorList>
            <person name="Brown S."/>
            <person name="Huntemann M."/>
            <person name="Clum A."/>
            <person name="Spunde A."/>
            <person name="Palaniappan K."/>
            <person name="Ritter S."/>
            <person name="Mikhailova N."/>
            <person name="Chen I.-M."/>
            <person name="Stamatis D."/>
            <person name="Reddy T."/>
            <person name="O'Malley R."/>
            <person name="Daum C."/>
            <person name="Shapiro N."/>
            <person name="Ivanova N."/>
            <person name="Kyrpides N."/>
            <person name="Woyke T."/>
        </authorList>
    </citation>
    <scope>NUCLEOTIDE SEQUENCE</scope>
    <source>
        <strain evidence="1">DJ080</strain>
    </source>
</reference>